<proteinExistence type="predicted"/>
<dbReference type="AlphaFoldDB" id="A0A147BLH4"/>
<sequence>CYLLPAVTNVWRAEQQALIDSLRGRPLRLAGDGRSDSPGFSALYGTYSLLETTVNRIIHLELVKSTEVKSSCHMELEGLDRSLTYFAKEDLTVEVIVTDRHMQVSAYMKREHPLIQHRFDLWHVSKGIKKKIVALAKSPRHKSLEQWLETITRHLYWCARTSNGQGDLILAKWTSITRHISDVHHHVNPLHPACLHGILTDRLWIEEGTETFKKLESVVLSNHLLRDIPKLSSDEQTFGLEAFHGVLVHFASKSVGYCHEGLLARTYIAALHFNSNADRKIRQADNGDDKYALKFSRGRKQWTIVPVKEDTQFGYITKLLAGVFERIERYPTFKAASASLSKQKLATLSSSQAKKPDLESAVAAHCSRYRRKQPE</sequence>
<name>A0A147BLH4_IXORI</name>
<dbReference type="PANTHER" id="PTHR31751:SF42">
    <property type="entry name" value="PROTEIN CBG10204"/>
    <property type="match status" value="1"/>
</dbReference>
<feature type="non-terminal residue" evidence="1">
    <location>
        <position position="1"/>
    </location>
</feature>
<evidence type="ECO:0000313" key="1">
    <source>
        <dbReference type="EMBL" id="JAR91155.1"/>
    </source>
</evidence>
<protein>
    <submittedName>
        <fullName evidence="1">Putative kolobok-2 xt</fullName>
    </submittedName>
</protein>
<accession>A0A147BLH4</accession>
<reference evidence="1" key="1">
    <citation type="journal article" date="2018" name="PLoS Negl. Trop. Dis.">
        <title>Sialome diversity of ticks revealed by RNAseq of single tick salivary glands.</title>
        <authorList>
            <person name="Perner J."/>
            <person name="Kropackova S."/>
            <person name="Kopacek P."/>
            <person name="Ribeiro J.M."/>
        </authorList>
    </citation>
    <scope>NUCLEOTIDE SEQUENCE</scope>
    <source>
        <strain evidence="1">Siblings of single egg batch collected in Ceske Budejovice</strain>
        <tissue evidence="1">Salivary glands</tissue>
    </source>
</reference>
<organism evidence="1">
    <name type="scientific">Ixodes ricinus</name>
    <name type="common">Common tick</name>
    <name type="synonym">Acarus ricinus</name>
    <dbReference type="NCBI Taxonomy" id="34613"/>
    <lineage>
        <taxon>Eukaryota</taxon>
        <taxon>Metazoa</taxon>
        <taxon>Ecdysozoa</taxon>
        <taxon>Arthropoda</taxon>
        <taxon>Chelicerata</taxon>
        <taxon>Arachnida</taxon>
        <taxon>Acari</taxon>
        <taxon>Parasitiformes</taxon>
        <taxon>Ixodida</taxon>
        <taxon>Ixodoidea</taxon>
        <taxon>Ixodidae</taxon>
        <taxon>Ixodinae</taxon>
        <taxon>Ixodes</taxon>
    </lineage>
</organism>
<dbReference type="PANTHER" id="PTHR31751">
    <property type="entry name" value="SI:CH211-108C17.2-RELATED-RELATED"/>
    <property type="match status" value="1"/>
</dbReference>
<dbReference type="EMBL" id="GEGO01004249">
    <property type="protein sequence ID" value="JAR91155.1"/>
    <property type="molecule type" value="Transcribed_RNA"/>
</dbReference>